<protein>
    <submittedName>
        <fullName evidence="2">Uncharacterized protein</fullName>
    </submittedName>
</protein>
<dbReference type="Proteomes" id="UP000518266">
    <property type="component" value="Unassembled WGS sequence"/>
</dbReference>
<organism evidence="2 3">
    <name type="scientific">Dissostichus mawsoni</name>
    <name type="common">Antarctic cod</name>
    <dbReference type="NCBI Taxonomy" id="36200"/>
    <lineage>
        <taxon>Eukaryota</taxon>
        <taxon>Metazoa</taxon>
        <taxon>Chordata</taxon>
        <taxon>Craniata</taxon>
        <taxon>Vertebrata</taxon>
        <taxon>Euteleostomi</taxon>
        <taxon>Actinopterygii</taxon>
        <taxon>Neopterygii</taxon>
        <taxon>Teleostei</taxon>
        <taxon>Neoteleostei</taxon>
        <taxon>Acanthomorphata</taxon>
        <taxon>Eupercaria</taxon>
        <taxon>Perciformes</taxon>
        <taxon>Notothenioidei</taxon>
        <taxon>Nototheniidae</taxon>
        <taxon>Dissostichus</taxon>
    </lineage>
</organism>
<name>A0A7J5Y7T3_DISMA</name>
<evidence type="ECO:0000313" key="2">
    <source>
        <dbReference type="EMBL" id="KAF3845183.1"/>
    </source>
</evidence>
<gene>
    <name evidence="2" type="ORF">F7725_008346</name>
</gene>
<proteinExistence type="predicted"/>
<dbReference type="AlphaFoldDB" id="A0A7J5Y7T3"/>
<feature type="compositionally biased region" description="Low complexity" evidence="1">
    <location>
        <begin position="24"/>
        <end position="47"/>
    </location>
</feature>
<evidence type="ECO:0000313" key="3">
    <source>
        <dbReference type="Proteomes" id="UP000518266"/>
    </source>
</evidence>
<keyword evidence="3" id="KW-1185">Reference proteome</keyword>
<feature type="region of interest" description="Disordered" evidence="1">
    <location>
        <begin position="24"/>
        <end position="49"/>
    </location>
</feature>
<accession>A0A7J5Y7T3</accession>
<evidence type="ECO:0000256" key="1">
    <source>
        <dbReference type="SAM" id="MobiDB-lite"/>
    </source>
</evidence>
<reference evidence="2 3" key="1">
    <citation type="submission" date="2020-03" db="EMBL/GenBank/DDBJ databases">
        <title>Dissostichus mawsoni Genome sequencing and assembly.</title>
        <authorList>
            <person name="Park H."/>
        </authorList>
    </citation>
    <scope>NUCLEOTIDE SEQUENCE [LARGE SCALE GENOMIC DNA]</scope>
    <source>
        <strain evidence="2">DM0001</strain>
        <tissue evidence="2">Muscle</tissue>
    </source>
</reference>
<comment type="caution">
    <text evidence="2">The sequence shown here is derived from an EMBL/GenBank/DDBJ whole genome shotgun (WGS) entry which is preliminary data.</text>
</comment>
<dbReference type="OrthoDB" id="10608878at2759"/>
<feature type="non-terminal residue" evidence="2">
    <location>
        <position position="221"/>
    </location>
</feature>
<sequence length="221" mass="24361">MTEGLWSERPKSWGFKGLGGQVEASAESSLSGEEGSCLRTGTDTGMTRGRRLSSRGRLVFIPPRLHFRGLLSKSLQVDLLGHPAFSPCALDDARRGCLDVTGPVLGALRPSRNSRIRRNGEKRVVGRRPAFLGEPSRSTKLRLGLVLGFRWGFRVKNGRQQIRRLQGFWVCHGIPGGGSLLLGQRRLLLSGLLVGPLHRHSLLIMTPALVPFVWAEDNRVK</sequence>
<dbReference type="EMBL" id="JAAKFY010000015">
    <property type="protein sequence ID" value="KAF3845183.1"/>
    <property type="molecule type" value="Genomic_DNA"/>
</dbReference>